<comment type="caution">
    <text evidence="1">The sequence shown here is derived from an EMBL/GenBank/DDBJ whole genome shotgun (WGS) entry which is preliminary data.</text>
</comment>
<sequence>MNFFVLVFIASYGFGVWKFARGFARTQYENSTGNRLRLALLWPLLLLLSKSYRTNFQRALKGR</sequence>
<dbReference type="EMBL" id="ASSJ01000079">
    <property type="protein sequence ID" value="ERN40311.1"/>
    <property type="molecule type" value="Genomic_DNA"/>
</dbReference>
<dbReference type="OrthoDB" id="488813at2"/>
<gene>
    <name evidence="1" type="ORF">KR51_00032570</name>
</gene>
<dbReference type="Proteomes" id="UP000016960">
    <property type="component" value="Unassembled WGS sequence"/>
</dbReference>
<dbReference type="RefSeq" id="WP_022608863.1">
    <property type="nucleotide sequence ID" value="NZ_ASSJ01000079.1"/>
</dbReference>
<dbReference type="AlphaFoldDB" id="U5DFD2"/>
<proteinExistence type="predicted"/>
<organism evidence="1 2">
    <name type="scientific">Rubidibacter lacunae KORDI 51-2</name>
    <dbReference type="NCBI Taxonomy" id="582515"/>
    <lineage>
        <taxon>Bacteria</taxon>
        <taxon>Bacillati</taxon>
        <taxon>Cyanobacteriota</taxon>
        <taxon>Cyanophyceae</taxon>
        <taxon>Oscillatoriophycideae</taxon>
        <taxon>Chroococcales</taxon>
        <taxon>Aphanothecaceae</taxon>
        <taxon>Rubidibacter</taxon>
    </lineage>
</organism>
<evidence type="ECO:0000313" key="1">
    <source>
        <dbReference type="EMBL" id="ERN40311.1"/>
    </source>
</evidence>
<dbReference type="InParanoid" id="U5DFD2"/>
<accession>U5DFD2</accession>
<name>U5DFD2_9CHRO</name>
<reference evidence="1 2" key="1">
    <citation type="submission" date="2013-05" db="EMBL/GenBank/DDBJ databases">
        <title>Draft genome sequence of Rubidibacter lacunae KORDI 51-2.</title>
        <authorList>
            <person name="Choi D.H."/>
            <person name="Noh J.H."/>
            <person name="Kwon K.-K."/>
            <person name="Lee J.-H."/>
            <person name="Ryu J.-Y."/>
        </authorList>
    </citation>
    <scope>NUCLEOTIDE SEQUENCE [LARGE SCALE GENOMIC DNA]</scope>
    <source>
        <strain evidence="1 2">KORDI 51-2</strain>
    </source>
</reference>
<keyword evidence="2" id="KW-1185">Reference proteome</keyword>
<dbReference type="STRING" id="582515.KR51_00032570"/>
<protein>
    <submittedName>
        <fullName evidence="1">Uncharacterized protein</fullName>
    </submittedName>
</protein>
<evidence type="ECO:0000313" key="2">
    <source>
        <dbReference type="Proteomes" id="UP000016960"/>
    </source>
</evidence>